<keyword evidence="7" id="KW-0695">RNA-directed DNA polymerase</keyword>
<evidence type="ECO:0000313" key="13">
    <source>
        <dbReference type="Proteomes" id="UP000481153"/>
    </source>
</evidence>
<dbReference type="Pfam" id="PF22938">
    <property type="entry name" value="Integrase_p58_C"/>
    <property type="match status" value="1"/>
</dbReference>
<dbReference type="Pfam" id="PF17921">
    <property type="entry name" value="Integrase_H2C2"/>
    <property type="match status" value="1"/>
</dbReference>
<evidence type="ECO:0000256" key="5">
    <source>
        <dbReference type="ARBA" id="ARBA00022759"/>
    </source>
</evidence>
<dbReference type="GO" id="GO:0003676">
    <property type="term" value="F:nucleic acid binding"/>
    <property type="evidence" value="ECO:0007669"/>
    <property type="project" value="InterPro"/>
</dbReference>
<dbReference type="VEuPathDB" id="FungiDB:AeMF1_011641"/>
<proteinExistence type="predicted"/>
<dbReference type="PANTHER" id="PTHR37984">
    <property type="entry name" value="PROTEIN CBG26694"/>
    <property type="match status" value="1"/>
</dbReference>
<dbReference type="VEuPathDB" id="FungiDB:AeMF1_004852"/>
<evidence type="ECO:0000256" key="7">
    <source>
        <dbReference type="ARBA" id="ARBA00022918"/>
    </source>
</evidence>
<evidence type="ECO:0000256" key="8">
    <source>
        <dbReference type="ARBA" id="ARBA00023268"/>
    </source>
</evidence>
<feature type="region of interest" description="Disordered" evidence="9">
    <location>
        <begin position="1153"/>
        <end position="1202"/>
    </location>
</feature>
<keyword evidence="3" id="KW-0548">Nucleotidyltransferase</keyword>
<dbReference type="SUPFAM" id="SSF56672">
    <property type="entry name" value="DNA/RNA polymerases"/>
    <property type="match status" value="1"/>
</dbReference>
<dbReference type="Pfam" id="PF00665">
    <property type="entry name" value="rve"/>
    <property type="match status" value="1"/>
</dbReference>
<dbReference type="Proteomes" id="UP000481153">
    <property type="component" value="Unassembled WGS sequence"/>
</dbReference>
<dbReference type="Gene3D" id="3.10.20.370">
    <property type="match status" value="1"/>
</dbReference>
<sequence>MIPITAAEIESQIRKIKDRRKDPAHEDLATVIIAKPTNGALQFSTPVYDGTHVLIETLPSNYPVCVARSLNIVSNGTIWVQVQNPTGEVALLTPQTPIGVVTTLPHSYQEGSPLGFDHKNPGVLIRQAYPGVISAVLDKTANKTTKPDSAKQEFPINWEGSSLDPLKRETLRQLLLEFDLFVTSSKAPGRTDRIRCTIDTGDATPIKSAPFRVSQKEGELMEAEIQQYLDLGLIRPSTSPWASPVLMICKPDGSIRFCIDYRKLNDVTIKDRYPMTRVDDLLDVLGKSKYFSTMDVASGYWNVRMDEKSIEKTAFICKFGLYEWLVMPFGLCNAVPQFERLMEDVLRDQLWKSCLVYLDDVILFSQDFATHISRLREVLSCLQAAGFKLKMSKCKWGKISVAFLGHIVTPAGILPNPEKVKSVLKIRPLRNVAEVRAFLGLAGYFRRFIKGFAAISRPLEKLKTAEVFQWTHECDEALNILKRKLVSPPILAYPDFDKPFFILVDACPVAVGAVLMQRQDNRDRVIAYASQALDATQQKWIHKKDGISEIECYGIVWPYIDRRPFTIYTDHSALVCKMVHLQSLDFTVVHRPGSQMGCADGRSRLPTEVSLELIQTSDSYRYDGQHEEWVLQDTVFMAASITSNQNDPVDPTERNPGFPTPTRIDSNPITSDPDSQNPAVPPIPDPRTDLPSPEGGSYDIQSDGQVTSIPVDSLPKYTAVTYRLPSKLLRDEQAKDLFIQAVKGYIEENAIPTDPEVLQILIQTGKHFTMDKKILYRRTILTSPLRNPTVTKVPVIPVSMILTVLELCHDSSLSGHFGVTRTIDRVKRIGYWKGWRDDVIDYCRKCLRCGAAKGTRPWKNGLMQRLPVYKLRGPFSFLVVDALGPFPLTPQGNRYVLIFVDYFTRWPEAFAVPDLKTSTFIRILVDEIVCRYGVPNHLLSDRGTNFVSDLAKNMYKILGIDKLASAPMHPQGQGLVERFNSTIATMMKMYVNSLQTDWDKYLPRLLWAYRSAYPRRLPLFLPDPLWKSDELPQWRRQQSALFQATRQLVENQLIEGQNKSARSRSDQSRVEFEPADSVWVYQNFRKTNDPDDKRIKKLAFDWHGPYRIFKKQGDNTYRIYLPSHPDRIVPINVDRIKKFQGYWSRPYDNDIPRRLAGKTNEDDVTNPGQPLSDPAQLPDSNGDPDPSEIPPEPDPFDSHLDPDFLPASSYVDKVDYPDGDLAYCNTTSPILEILDKRHTRGKEIQYLVRHVDENTYWTPRSRLKEYASFVREYEDKKRAETGLPPLRRSKRLMEMDLSPEEPML</sequence>
<reference evidence="12 13" key="1">
    <citation type="submission" date="2019-07" db="EMBL/GenBank/DDBJ databases">
        <title>Genomics analysis of Aphanomyces spp. identifies a new class of oomycete effector associated with host adaptation.</title>
        <authorList>
            <person name="Gaulin E."/>
        </authorList>
    </citation>
    <scope>NUCLEOTIDE SEQUENCE [LARGE SCALE GENOMIC DNA]</scope>
    <source>
        <strain evidence="12 13">ATCC 201684</strain>
    </source>
</reference>
<keyword evidence="6" id="KW-0378">Hydrolase</keyword>
<dbReference type="InterPro" id="IPR000477">
    <property type="entry name" value="RT_dom"/>
</dbReference>
<feature type="domain" description="Integrase catalytic" evidence="11">
    <location>
        <begin position="870"/>
        <end position="1030"/>
    </location>
</feature>
<dbReference type="Gene3D" id="3.10.10.10">
    <property type="entry name" value="HIV Type 1 Reverse Transcriptase, subunit A, domain 1"/>
    <property type="match status" value="1"/>
</dbReference>
<dbReference type="InterPro" id="IPR054465">
    <property type="entry name" value="Integrase_p58-like_C"/>
</dbReference>
<dbReference type="InterPro" id="IPR001584">
    <property type="entry name" value="Integrase_cat-core"/>
</dbReference>
<dbReference type="Pfam" id="PF00078">
    <property type="entry name" value="RVT_1"/>
    <property type="match status" value="1"/>
</dbReference>
<dbReference type="GO" id="GO:0006508">
    <property type="term" value="P:proteolysis"/>
    <property type="evidence" value="ECO:0007669"/>
    <property type="project" value="UniProtKB-KW"/>
</dbReference>
<dbReference type="Pfam" id="PF17919">
    <property type="entry name" value="RT_RNaseH_2"/>
    <property type="match status" value="1"/>
</dbReference>
<dbReference type="GO" id="GO:0003964">
    <property type="term" value="F:RNA-directed DNA polymerase activity"/>
    <property type="evidence" value="ECO:0007669"/>
    <property type="project" value="UniProtKB-KW"/>
</dbReference>
<dbReference type="InterPro" id="IPR036397">
    <property type="entry name" value="RNaseH_sf"/>
</dbReference>
<dbReference type="SUPFAM" id="SSF53098">
    <property type="entry name" value="Ribonuclease H-like"/>
    <property type="match status" value="1"/>
</dbReference>
<dbReference type="FunFam" id="3.10.10.10:FF:000007">
    <property type="entry name" value="Retrovirus-related Pol polyprotein from transposon 17.6-like Protein"/>
    <property type="match status" value="1"/>
</dbReference>
<dbReference type="InterPro" id="IPR050951">
    <property type="entry name" value="Retrovirus_Pol_polyprotein"/>
</dbReference>
<comment type="caution">
    <text evidence="12">The sequence shown here is derived from an EMBL/GenBank/DDBJ whole genome shotgun (WGS) entry which is preliminary data.</text>
</comment>
<dbReference type="InterPro" id="IPR041588">
    <property type="entry name" value="Integrase_H2C2"/>
</dbReference>
<dbReference type="PROSITE" id="PS50994">
    <property type="entry name" value="INTEGRASE"/>
    <property type="match status" value="1"/>
</dbReference>
<dbReference type="PANTHER" id="PTHR37984:SF5">
    <property type="entry name" value="PROTEIN NYNRIN-LIKE"/>
    <property type="match status" value="1"/>
</dbReference>
<evidence type="ECO:0000256" key="1">
    <source>
        <dbReference type="ARBA" id="ARBA00022670"/>
    </source>
</evidence>
<dbReference type="Gene3D" id="1.10.340.70">
    <property type="match status" value="1"/>
</dbReference>
<evidence type="ECO:0000256" key="9">
    <source>
        <dbReference type="SAM" id="MobiDB-lite"/>
    </source>
</evidence>
<dbReference type="PROSITE" id="PS50878">
    <property type="entry name" value="RT_POL"/>
    <property type="match status" value="1"/>
</dbReference>
<keyword evidence="2" id="KW-0808">Transferase</keyword>
<dbReference type="InterPro" id="IPR012337">
    <property type="entry name" value="RNaseH-like_sf"/>
</dbReference>
<dbReference type="CDD" id="cd00024">
    <property type="entry name" value="CD_CSD"/>
    <property type="match status" value="1"/>
</dbReference>
<feature type="compositionally biased region" description="Polar residues" evidence="9">
    <location>
        <begin position="663"/>
        <end position="678"/>
    </location>
</feature>
<evidence type="ECO:0000256" key="3">
    <source>
        <dbReference type="ARBA" id="ARBA00022695"/>
    </source>
</evidence>
<evidence type="ECO:0008006" key="14">
    <source>
        <dbReference type="Google" id="ProtNLM"/>
    </source>
</evidence>
<evidence type="ECO:0000256" key="4">
    <source>
        <dbReference type="ARBA" id="ARBA00022722"/>
    </source>
</evidence>
<dbReference type="InterPro" id="IPR043128">
    <property type="entry name" value="Rev_trsase/Diguanyl_cyclase"/>
</dbReference>
<keyword evidence="8" id="KW-0511">Multifunctional enzyme</keyword>
<dbReference type="Gene3D" id="3.30.70.270">
    <property type="match status" value="2"/>
</dbReference>
<evidence type="ECO:0000259" key="11">
    <source>
        <dbReference type="PROSITE" id="PS50994"/>
    </source>
</evidence>
<dbReference type="GO" id="GO:0008233">
    <property type="term" value="F:peptidase activity"/>
    <property type="evidence" value="ECO:0007669"/>
    <property type="project" value="UniProtKB-KW"/>
</dbReference>
<dbReference type="EMBL" id="VJMJ01000265">
    <property type="protein sequence ID" value="KAF0724731.1"/>
    <property type="molecule type" value="Genomic_DNA"/>
</dbReference>
<feature type="domain" description="Reverse transcriptase" evidence="10">
    <location>
        <begin position="229"/>
        <end position="408"/>
    </location>
</feature>
<dbReference type="CDD" id="cd09274">
    <property type="entry name" value="RNase_HI_RT_Ty3"/>
    <property type="match status" value="1"/>
</dbReference>
<dbReference type="FunFam" id="1.10.340.70:FF:000001">
    <property type="entry name" value="Retrovirus-related Pol polyprotein from transposon gypsy-like Protein"/>
    <property type="match status" value="1"/>
</dbReference>
<keyword evidence="5" id="KW-0255">Endonuclease</keyword>
<gene>
    <name evidence="12" type="ORF">Ae201684_016662</name>
</gene>
<dbReference type="InterPro" id="IPR043502">
    <property type="entry name" value="DNA/RNA_pol_sf"/>
</dbReference>
<name>A0A6G0WBT7_9STRA</name>
<evidence type="ECO:0000256" key="2">
    <source>
        <dbReference type="ARBA" id="ARBA00022679"/>
    </source>
</evidence>
<dbReference type="GO" id="GO:0015074">
    <property type="term" value="P:DNA integration"/>
    <property type="evidence" value="ECO:0007669"/>
    <property type="project" value="InterPro"/>
</dbReference>
<dbReference type="GO" id="GO:0004519">
    <property type="term" value="F:endonuclease activity"/>
    <property type="evidence" value="ECO:0007669"/>
    <property type="project" value="UniProtKB-KW"/>
</dbReference>
<keyword evidence="4" id="KW-0540">Nuclease</keyword>
<evidence type="ECO:0000259" key="10">
    <source>
        <dbReference type="PROSITE" id="PS50878"/>
    </source>
</evidence>
<organism evidence="12 13">
    <name type="scientific">Aphanomyces euteiches</name>
    <dbReference type="NCBI Taxonomy" id="100861"/>
    <lineage>
        <taxon>Eukaryota</taxon>
        <taxon>Sar</taxon>
        <taxon>Stramenopiles</taxon>
        <taxon>Oomycota</taxon>
        <taxon>Saprolegniomycetes</taxon>
        <taxon>Saprolegniales</taxon>
        <taxon>Verrucalvaceae</taxon>
        <taxon>Aphanomyces</taxon>
    </lineage>
</organism>
<accession>A0A6G0WBT7</accession>
<dbReference type="FunFam" id="3.30.70.270:FF:000020">
    <property type="entry name" value="Transposon Tf2-6 polyprotein-like Protein"/>
    <property type="match status" value="1"/>
</dbReference>
<keyword evidence="1" id="KW-0645">Protease</keyword>
<feature type="region of interest" description="Disordered" evidence="9">
    <location>
        <begin position="1280"/>
        <end position="1304"/>
    </location>
</feature>
<evidence type="ECO:0000313" key="12">
    <source>
        <dbReference type="EMBL" id="KAF0724731.1"/>
    </source>
</evidence>
<dbReference type="VEuPathDB" id="FungiDB:AeMF1_006841"/>
<evidence type="ECO:0000256" key="6">
    <source>
        <dbReference type="ARBA" id="ARBA00022801"/>
    </source>
</evidence>
<dbReference type="Gene3D" id="3.30.420.10">
    <property type="entry name" value="Ribonuclease H-like superfamily/Ribonuclease H"/>
    <property type="match status" value="1"/>
</dbReference>
<dbReference type="InterPro" id="IPR041577">
    <property type="entry name" value="RT_RNaseH_2"/>
</dbReference>
<feature type="region of interest" description="Disordered" evidence="9">
    <location>
        <begin position="642"/>
        <end position="707"/>
    </location>
</feature>
<protein>
    <recommendedName>
        <fullName evidence="14">Reverse transcriptase</fullName>
    </recommendedName>
</protein>
<dbReference type="CDD" id="cd01647">
    <property type="entry name" value="RT_LTR"/>
    <property type="match status" value="1"/>
</dbReference>
<keyword evidence="13" id="KW-1185">Reference proteome</keyword>